<dbReference type="SUPFAM" id="SSF51556">
    <property type="entry name" value="Metallo-dependent hydrolases"/>
    <property type="match status" value="1"/>
</dbReference>
<accession>A0ABX1EUM9</accession>
<evidence type="ECO:0000313" key="2">
    <source>
        <dbReference type="EMBL" id="NKE44033.1"/>
    </source>
</evidence>
<sequence>MSTRPLPPDHLPPDHLPPGACDCHTHVFEEGHFLDPARSYTPGVMTAAGLRAHLDGLGLDRVVLVQPSTYGTDNSGMERALAELGPARARGVAVIDAATEDATLRRLHAAGVRGVRINLHTAGRADPAAARAMLAEAAARVAPLGWHVQVYTEMPVIAALAEDIAGLPCGVVVDHFGRAQGAGGIGQPGFAALLDLLRQGCVHVKLSAAHRMSAAPDLADMAPIARALIAANPARVVWASDFPHSGVRPGLAPDAVHPFHPIDDARALARLADWAGDAATLHRILVENPARLYGF</sequence>
<dbReference type="Pfam" id="PF04909">
    <property type="entry name" value="Amidohydro_2"/>
    <property type="match status" value="1"/>
</dbReference>
<dbReference type="InterPro" id="IPR032466">
    <property type="entry name" value="Metal_Hydrolase"/>
</dbReference>
<protein>
    <submittedName>
        <fullName evidence="2">Amidohydrolase family protein</fullName>
    </submittedName>
</protein>
<gene>
    <name evidence="2" type="ORF">HB662_04555</name>
</gene>
<dbReference type="Gene3D" id="3.20.20.140">
    <property type="entry name" value="Metal-dependent hydrolases"/>
    <property type="match status" value="1"/>
</dbReference>
<comment type="caution">
    <text evidence="2">The sequence shown here is derived from an EMBL/GenBank/DDBJ whole genome shotgun (WGS) entry which is preliminary data.</text>
</comment>
<feature type="domain" description="Amidohydrolase-related" evidence="1">
    <location>
        <begin position="21"/>
        <end position="295"/>
    </location>
</feature>
<dbReference type="Proteomes" id="UP000765160">
    <property type="component" value="Unassembled WGS sequence"/>
</dbReference>
<evidence type="ECO:0000259" key="1">
    <source>
        <dbReference type="Pfam" id="PF04909"/>
    </source>
</evidence>
<dbReference type="InterPro" id="IPR006680">
    <property type="entry name" value="Amidohydro-rel"/>
</dbReference>
<evidence type="ECO:0000313" key="3">
    <source>
        <dbReference type="Proteomes" id="UP000765160"/>
    </source>
</evidence>
<proteinExistence type="predicted"/>
<organism evidence="2 3">
    <name type="scientific">Falsiroseomonas frigidaquae</name>
    <dbReference type="NCBI Taxonomy" id="487318"/>
    <lineage>
        <taxon>Bacteria</taxon>
        <taxon>Pseudomonadati</taxon>
        <taxon>Pseudomonadota</taxon>
        <taxon>Alphaproteobacteria</taxon>
        <taxon>Acetobacterales</taxon>
        <taxon>Roseomonadaceae</taxon>
        <taxon>Falsiroseomonas</taxon>
    </lineage>
</organism>
<reference evidence="2 3" key="1">
    <citation type="submission" date="2020-03" db="EMBL/GenBank/DDBJ databases">
        <title>Roseomonas selenitidurans sp. nov. isolated from soil.</title>
        <authorList>
            <person name="Liu H."/>
        </authorList>
    </citation>
    <scope>NUCLEOTIDE SEQUENCE [LARGE SCALE GENOMIC DNA]</scope>
    <source>
        <strain evidence="2 3">JCM 15073</strain>
    </source>
</reference>
<keyword evidence="3" id="KW-1185">Reference proteome</keyword>
<dbReference type="EMBL" id="JAAVTX010000002">
    <property type="protein sequence ID" value="NKE44033.1"/>
    <property type="molecule type" value="Genomic_DNA"/>
</dbReference>
<dbReference type="PANTHER" id="PTHR35563:SF2">
    <property type="entry name" value="BARREL METAL-DEPENDENT HYDROLASE, PUTATIVE (AFU_ORTHOLOGUE AFUA_1G16240)-RELATED"/>
    <property type="match status" value="1"/>
</dbReference>
<dbReference type="RefSeq" id="WP_168047683.1">
    <property type="nucleotide sequence ID" value="NZ_JAATJR010000002.1"/>
</dbReference>
<name>A0ABX1EUM9_9PROT</name>
<dbReference type="PANTHER" id="PTHR35563">
    <property type="entry name" value="BARREL METAL-DEPENDENT HYDROLASE, PUTATIVE (AFU_ORTHOLOGUE AFUA_1G16240)-RELATED"/>
    <property type="match status" value="1"/>
</dbReference>
<dbReference type="InterPro" id="IPR052358">
    <property type="entry name" value="Aro_Compnd_Degr_Hydrolases"/>
</dbReference>